<evidence type="ECO:0000313" key="2">
    <source>
        <dbReference type="EMBL" id="MCE4538217.1"/>
    </source>
</evidence>
<dbReference type="Proteomes" id="UP001201463">
    <property type="component" value="Unassembled WGS sequence"/>
</dbReference>
<dbReference type="InterPro" id="IPR035093">
    <property type="entry name" value="RelE/ParE_toxin_dom_sf"/>
</dbReference>
<proteinExistence type="predicted"/>
<dbReference type="InterPro" id="IPR007712">
    <property type="entry name" value="RelE/ParE_toxin"/>
</dbReference>
<dbReference type="RefSeq" id="WP_233392661.1">
    <property type="nucleotide sequence ID" value="NZ_JAJTWT010000005.1"/>
</dbReference>
<dbReference type="Pfam" id="PF05016">
    <property type="entry name" value="ParE_toxin"/>
    <property type="match status" value="1"/>
</dbReference>
<dbReference type="EMBL" id="JAJTWT010000005">
    <property type="protein sequence ID" value="MCE4538217.1"/>
    <property type="molecule type" value="Genomic_DNA"/>
</dbReference>
<protein>
    <submittedName>
        <fullName evidence="2">Type II toxin-antitoxin system RelE/ParE family toxin</fullName>
    </submittedName>
</protein>
<evidence type="ECO:0000256" key="1">
    <source>
        <dbReference type="ARBA" id="ARBA00022649"/>
    </source>
</evidence>
<organism evidence="2 3">
    <name type="scientific">Pelomonas caseinilytica</name>
    <dbReference type="NCBI Taxonomy" id="2906763"/>
    <lineage>
        <taxon>Bacteria</taxon>
        <taxon>Pseudomonadati</taxon>
        <taxon>Pseudomonadota</taxon>
        <taxon>Betaproteobacteria</taxon>
        <taxon>Burkholderiales</taxon>
        <taxon>Sphaerotilaceae</taxon>
        <taxon>Roseateles</taxon>
    </lineage>
</organism>
<sequence length="108" mass="12136">MKPVYSVTLLEEAVADLQRLEDFAIERELASETPDWTTPQCALDAIIEGMRLLSWSPFTCRKAELGNGRSRELIVPFGGAGYVVLFEVVGNDVVVGAVRHQREEDYRH</sequence>
<keyword evidence="3" id="KW-1185">Reference proteome</keyword>
<accession>A0ABS8XB95</accession>
<name>A0ABS8XB95_9BURK</name>
<gene>
    <name evidence="2" type="ORF">LXT12_13245</name>
</gene>
<comment type="caution">
    <text evidence="2">The sequence shown here is derived from an EMBL/GenBank/DDBJ whole genome shotgun (WGS) entry which is preliminary data.</text>
</comment>
<evidence type="ECO:0000313" key="3">
    <source>
        <dbReference type="Proteomes" id="UP001201463"/>
    </source>
</evidence>
<reference evidence="2 3" key="1">
    <citation type="submission" date="2021-12" db="EMBL/GenBank/DDBJ databases">
        <title>Genome seq of p7.</title>
        <authorList>
            <person name="Seo T."/>
        </authorList>
    </citation>
    <scope>NUCLEOTIDE SEQUENCE [LARGE SCALE GENOMIC DNA]</scope>
    <source>
        <strain evidence="2 3">P7</strain>
    </source>
</reference>
<dbReference type="Gene3D" id="3.30.2310.20">
    <property type="entry name" value="RelE-like"/>
    <property type="match status" value="1"/>
</dbReference>
<keyword evidence="1" id="KW-1277">Toxin-antitoxin system</keyword>